<organism evidence="1 2">
    <name type="scientific">Adineta steineri</name>
    <dbReference type="NCBI Taxonomy" id="433720"/>
    <lineage>
        <taxon>Eukaryota</taxon>
        <taxon>Metazoa</taxon>
        <taxon>Spiralia</taxon>
        <taxon>Gnathifera</taxon>
        <taxon>Rotifera</taxon>
        <taxon>Eurotatoria</taxon>
        <taxon>Bdelloidea</taxon>
        <taxon>Adinetida</taxon>
        <taxon>Adinetidae</taxon>
        <taxon>Adineta</taxon>
    </lineage>
</organism>
<reference evidence="1" key="1">
    <citation type="submission" date="2021-02" db="EMBL/GenBank/DDBJ databases">
        <authorList>
            <person name="Nowell W R."/>
        </authorList>
    </citation>
    <scope>NUCLEOTIDE SEQUENCE</scope>
</reference>
<dbReference type="Proteomes" id="UP000663844">
    <property type="component" value="Unassembled WGS sequence"/>
</dbReference>
<comment type="caution">
    <text evidence="1">The sequence shown here is derived from an EMBL/GenBank/DDBJ whole genome shotgun (WGS) entry which is preliminary data.</text>
</comment>
<dbReference type="EMBL" id="CAJOAZ010004938">
    <property type="protein sequence ID" value="CAF4081112.1"/>
    <property type="molecule type" value="Genomic_DNA"/>
</dbReference>
<sequence length="28" mass="3237">LAVHVHPYPNNILAVWIYLAHLIKKTIV</sequence>
<name>A0A819TPT6_9BILA</name>
<feature type="non-terminal residue" evidence="1">
    <location>
        <position position="1"/>
    </location>
</feature>
<evidence type="ECO:0000313" key="2">
    <source>
        <dbReference type="Proteomes" id="UP000663844"/>
    </source>
</evidence>
<proteinExistence type="predicted"/>
<protein>
    <submittedName>
        <fullName evidence="1">Uncharacterized protein</fullName>
    </submittedName>
</protein>
<gene>
    <name evidence="1" type="ORF">OXD698_LOCUS34313</name>
</gene>
<evidence type="ECO:0000313" key="1">
    <source>
        <dbReference type="EMBL" id="CAF4081112.1"/>
    </source>
</evidence>
<dbReference type="AlphaFoldDB" id="A0A819TPT6"/>
<accession>A0A819TPT6</accession>